<gene>
    <name evidence="10" type="ORF">ICI42_16680</name>
</gene>
<feature type="transmembrane region" description="Helical" evidence="7">
    <location>
        <begin position="86"/>
        <end position="105"/>
    </location>
</feature>
<sequence length="820" mass="87410">MIGSGCKGRGSHMAGGETGAATDEAVLLAGERVMVFEPAQPLQRFTREETAPDIGPPRIRQLFRKALPARPLTIAALWELEFERGLGFLLVPVHLAAGAIVYFGMAGEPNAMPMLLLTLAACGAVFATRNHRRAHLATLSLFLLLAGACLAKLETWRLDTKMLGSTISTRLEGRVASVEETAQGRVRLTLDVLSTSRPTLRYAPERVRVTARQIPDALKTGETVSGIARLMPPSGPVRPGSYDFSFQSYFDGIGASGFFLSAVERTVSQPAEPPTTAEAIGLWLGGAREAIAKHIRKRIGGPEGAIAAALMVGTRGGIPENINEAMRRTGIYHVISISGLHMALVAGTVMGLMRACLALFPAWASRHNTKKYAAAVALVATTGYLGISGGEVAAQRSYIMLAVMLIAVLCDRAALTMRNLAISAIVVLVLSPHEVMGPSFQMSFAATAALVGAYAFWSERNRKDGKRRPVRQSSVYGWLWRRSLVVLGALAATSLIAGLATAVYGVWHFQRVAPLSLFANLAIMPIVSVIVMPCAVGAALAMPFGLDGPFLSVMGYALTAVIAMSHWFSERSPIDAVGTIPVWSALLMTAALVAATMLTTRLRVLALPFAIGGIAVIPFATQPLALISEDARLVAIPAEDKNGNEAIAVNRPRAGSFTVDTWKYAFGTNTVLRPVSAASLDGNALEGFSCAGDVCAVRSGTWQVIHAATGDAAKAYCGKAAILIVDDATFDSCRNGKTMVVTKRDLARLGSAAIYPPLFGWTGSSADMLRIDHAIEQPYRPWHAQRLYSREARGLPPYVRPERREGQTENSKASGDVPSP</sequence>
<reference evidence="10" key="1">
    <citation type="submission" date="2020-09" db="EMBL/GenBank/DDBJ databases">
        <title>Genome seq and assembly of Tianweitania sp.</title>
        <authorList>
            <person name="Chhetri G."/>
        </authorList>
    </citation>
    <scope>NUCLEOTIDE SEQUENCE</scope>
    <source>
        <strain evidence="10">Rool2</strain>
    </source>
</reference>
<evidence type="ECO:0000259" key="8">
    <source>
        <dbReference type="Pfam" id="PF03772"/>
    </source>
</evidence>
<feature type="region of interest" description="Disordered" evidence="6">
    <location>
        <begin position="793"/>
        <end position="820"/>
    </location>
</feature>
<dbReference type="Proteomes" id="UP000643405">
    <property type="component" value="Unassembled WGS sequence"/>
</dbReference>
<feature type="domain" description="DUF4131" evidence="9">
    <location>
        <begin position="114"/>
        <end position="259"/>
    </location>
</feature>
<feature type="transmembrane region" description="Helical" evidence="7">
    <location>
        <begin position="517"/>
        <end position="541"/>
    </location>
</feature>
<evidence type="ECO:0000256" key="7">
    <source>
        <dbReference type="SAM" id="Phobius"/>
    </source>
</evidence>
<evidence type="ECO:0000256" key="1">
    <source>
        <dbReference type="ARBA" id="ARBA00004651"/>
    </source>
</evidence>
<name>A0A8J6U5I2_9HYPH</name>
<comment type="subcellular location">
    <subcellularLocation>
        <location evidence="1">Cell membrane</location>
        <topology evidence="1">Multi-pass membrane protein</topology>
    </subcellularLocation>
</comment>
<evidence type="ECO:0000256" key="4">
    <source>
        <dbReference type="ARBA" id="ARBA00022989"/>
    </source>
</evidence>
<comment type="caution">
    <text evidence="10">The sequence shown here is derived from an EMBL/GenBank/DDBJ whole genome shotgun (WGS) entry which is preliminary data.</text>
</comment>
<evidence type="ECO:0000256" key="5">
    <source>
        <dbReference type="ARBA" id="ARBA00023136"/>
    </source>
</evidence>
<organism evidence="10 11">
    <name type="scientific">Oryzicola mucosus</name>
    <dbReference type="NCBI Taxonomy" id="2767425"/>
    <lineage>
        <taxon>Bacteria</taxon>
        <taxon>Pseudomonadati</taxon>
        <taxon>Pseudomonadota</taxon>
        <taxon>Alphaproteobacteria</taxon>
        <taxon>Hyphomicrobiales</taxon>
        <taxon>Phyllobacteriaceae</taxon>
        <taxon>Oryzicola</taxon>
    </lineage>
</organism>
<evidence type="ECO:0000256" key="3">
    <source>
        <dbReference type="ARBA" id="ARBA00022692"/>
    </source>
</evidence>
<evidence type="ECO:0000259" key="9">
    <source>
        <dbReference type="Pfam" id="PF13567"/>
    </source>
</evidence>
<feature type="transmembrane region" description="Helical" evidence="7">
    <location>
        <begin position="372"/>
        <end position="387"/>
    </location>
</feature>
<keyword evidence="11" id="KW-1185">Reference proteome</keyword>
<accession>A0A8J6U5I2</accession>
<evidence type="ECO:0000256" key="6">
    <source>
        <dbReference type="SAM" id="MobiDB-lite"/>
    </source>
</evidence>
<feature type="domain" description="ComEC/Rec2-related protein" evidence="8">
    <location>
        <begin position="310"/>
        <end position="599"/>
    </location>
</feature>
<keyword evidence="2" id="KW-1003">Cell membrane</keyword>
<feature type="transmembrane region" description="Helical" evidence="7">
    <location>
        <begin position="111"/>
        <end position="127"/>
    </location>
</feature>
<feature type="transmembrane region" description="Helical" evidence="7">
    <location>
        <begin position="548"/>
        <end position="568"/>
    </location>
</feature>
<feature type="transmembrane region" description="Helical" evidence="7">
    <location>
        <begin position="331"/>
        <end position="360"/>
    </location>
</feature>
<proteinExistence type="predicted"/>
<feature type="transmembrane region" description="Helical" evidence="7">
    <location>
        <begin position="417"/>
        <end position="433"/>
    </location>
</feature>
<keyword evidence="5 7" id="KW-0472">Membrane</keyword>
<dbReference type="AlphaFoldDB" id="A0A8J6U5I2"/>
<dbReference type="InterPro" id="IPR004477">
    <property type="entry name" value="ComEC_N"/>
</dbReference>
<evidence type="ECO:0000256" key="2">
    <source>
        <dbReference type="ARBA" id="ARBA00022475"/>
    </source>
</evidence>
<dbReference type="PANTHER" id="PTHR30619">
    <property type="entry name" value="DNA INTERNALIZATION/COMPETENCE PROTEIN COMEC/REC2"/>
    <property type="match status" value="1"/>
</dbReference>
<keyword evidence="4 7" id="KW-1133">Transmembrane helix</keyword>
<dbReference type="NCBIfam" id="TIGR00360">
    <property type="entry name" value="ComEC_N-term"/>
    <property type="match status" value="1"/>
</dbReference>
<feature type="transmembrane region" description="Helical" evidence="7">
    <location>
        <begin position="478"/>
        <end position="505"/>
    </location>
</feature>
<feature type="transmembrane region" description="Helical" evidence="7">
    <location>
        <begin position="439"/>
        <end position="457"/>
    </location>
</feature>
<dbReference type="InterPro" id="IPR052159">
    <property type="entry name" value="Competence_DNA_uptake"/>
</dbReference>
<dbReference type="InterPro" id="IPR025405">
    <property type="entry name" value="DUF4131"/>
</dbReference>
<dbReference type="Pfam" id="PF03772">
    <property type="entry name" value="Competence"/>
    <property type="match status" value="1"/>
</dbReference>
<dbReference type="GO" id="GO:0005886">
    <property type="term" value="C:plasma membrane"/>
    <property type="evidence" value="ECO:0007669"/>
    <property type="project" value="UniProtKB-SubCell"/>
</dbReference>
<dbReference type="PANTHER" id="PTHR30619:SF1">
    <property type="entry name" value="RECOMBINATION PROTEIN 2"/>
    <property type="match status" value="1"/>
</dbReference>
<evidence type="ECO:0000313" key="10">
    <source>
        <dbReference type="EMBL" id="MBD0416290.1"/>
    </source>
</evidence>
<feature type="transmembrane region" description="Helical" evidence="7">
    <location>
        <begin position="605"/>
        <end position="627"/>
    </location>
</feature>
<dbReference type="EMBL" id="JACVVX010000005">
    <property type="protein sequence ID" value="MBD0416290.1"/>
    <property type="molecule type" value="Genomic_DNA"/>
</dbReference>
<dbReference type="Pfam" id="PF13567">
    <property type="entry name" value="DUF4131"/>
    <property type="match status" value="1"/>
</dbReference>
<protein>
    <submittedName>
        <fullName evidence="10">ComEC/Rec2 family competence protein</fullName>
    </submittedName>
</protein>
<feature type="transmembrane region" description="Helical" evidence="7">
    <location>
        <begin position="580"/>
        <end position="598"/>
    </location>
</feature>
<keyword evidence="3 7" id="KW-0812">Transmembrane</keyword>
<evidence type="ECO:0000313" key="11">
    <source>
        <dbReference type="Proteomes" id="UP000643405"/>
    </source>
</evidence>